<dbReference type="AlphaFoldDB" id="A0A9W9IC27"/>
<reference evidence="1" key="2">
    <citation type="journal article" date="2023" name="IMA Fungus">
        <title>Comparative genomic study of the Penicillium genus elucidates a diverse pangenome and 15 lateral gene transfer events.</title>
        <authorList>
            <person name="Petersen C."/>
            <person name="Sorensen T."/>
            <person name="Nielsen M.R."/>
            <person name="Sondergaard T.E."/>
            <person name="Sorensen J.L."/>
            <person name="Fitzpatrick D.A."/>
            <person name="Frisvad J.C."/>
            <person name="Nielsen K.L."/>
        </authorList>
    </citation>
    <scope>NUCLEOTIDE SEQUENCE</scope>
    <source>
        <strain evidence="1">IBT 21917</strain>
    </source>
</reference>
<dbReference type="EMBL" id="JAPQKO010000003">
    <property type="protein sequence ID" value="KAJ5173164.1"/>
    <property type="molecule type" value="Genomic_DNA"/>
</dbReference>
<comment type="caution">
    <text evidence="1">The sequence shown here is derived from an EMBL/GenBank/DDBJ whole genome shotgun (WGS) entry which is preliminary data.</text>
</comment>
<sequence length="165" mass="19137">MPLILDLNMEEWKYGLSSPVNQDEGNMVHLAEPSYTAWEYKEIINDITLWARAKLDKDSLGEKLFEKCRSPDDDTLWEKFPTPDPLCNREYWTVVFGAIMMRAEATITPEHLQHLLDVANNTISSSPAHAQFLAALDHFEHSVPRDWNEERLVAFLGFTRHLYNC</sequence>
<reference evidence="1" key="1">
    <citation type="submission" date="2022-11" db="EMBL/GenBank/DDBJ databases">
        <authorList>
            <person name="Petersen C."/>
        </authorList>
    </citation>
    <scope>NUCLEOTIDE SEQUENCE</scope>
    <source>
        <strain evidence="1">IBT 21917</strain>
    </source>
</reference>
<name>A0A9W9IC27_9EURO</name>
<proteinExistence type="predicted"/>
<organism evidence="1 2">
    <name type="scientific">Penicillium capsulatum</name>
    <dbReference type="NCBI Taxonomy" id="69766"/>
    <lineage>
        <taxon>Eukaryota</taxon>
        <taxon>Fungi</taxon>
        <taxon>Dikarya</taxon>
        <taxon>Ascomycota</taxon>
        <taxon>Pezizomycotina</taxon>
        <taxon>Eurotiomycetes</taxon>
        <taxon>Eurotiomycetidae</taxon>
        <taxon>Eurotiales</taxon>
        <taxon>Aspergillaceae</taxon>
        <taxon>Penicillium</taxon>
    </lineage>
</organism>
<protein>
    <submittedName>
        <fullName evidence="1">Uncharacterized protein</fullName>
    </submittedName>
</protein>
<evidence type="ECO:0000313" key="2">
    <source>
        <dbReference type="Proteomes" id="UP001146351"/>
    </source>
</evidence>
<dbReference type="OrthoDB" id="432970at2759"/>
<keyword evidence="2" id="KW-1185">Reference proteome</keyword>
<dbReference type="Proteomes" id="UP001146351">
    <property type="component" value="Unassembled WGS sequence"/>
</dbReference>
<accession>A0A9W9IC27</accession>
<gene>
    <name evidence="1" type="ORF">N7492_005757</name>
</gene>
<evidence type="ECO:0000313" key="1">
    <source>
        <dbReference type="EMBL" id="KAJ5173164.1"/>
    </source>
</evidence>